<reference evidence="3" key="1">
    <citation type="journal article" date="2012" name="Science">
        <title>The Paleozoic origin of enzymatic lignin decomposition reconstructed from 31 fungal genomes.</title>
        <authorList>
            <person name="Floudas D."/>
            <person name="Binder M."/>
            <person name="Riley R."/>
            <person name="Barry K."/>
            <person name="Blanchette R.A."/>
            <person name="Henrissat B."/>
            <person name="Martinez A.T."/>
            <person name="Otillar R."/>
            <person name="Spatafora J.W."/>
            <person name="Yadav J.S."/>
            <person name="Aerts A."/>
            <person name="Benoit I."/>
            <person name="Boyd A."/>
            <person name="Carlson A."/>
            <person name="Copeland A."/>
            <person name="Coutinho P.M."/>
            <person name="de Vries R.P."/>
            <person name="Ferreira P."/>
            <person name="Findley K."/>
            <person name="Foster B."/>
            <person name="Gaskell J."/>
            <person name="Glotzer D."/>
            <person name="Gorecki P."/>
            <person name="Heitman J."/>
            <person name="Hesse C."/>
            <person name="Hori C."/>
            <person name="Igarashi K."/>
            <person name="Jurgens J.A."/>
            <person name="Kallen N."/>
            <person name="Kersten P."/>
            <person name="Kohler A."/>
            <person name="Kuees U."/>
            <person name="Kumar T.K.A."/>
            <person name="Kuo A."/>
            <person name="LaButti K."/>
            <person name="Larrondo L.F."/>
            <person name="Lindquist E."/>
            <person name="Ling A."/>
            <person name="Lombard V."/>
            <person name="Lucas S."/>
            <person name="Lundell T."/>
            <person name="Martin R."/>
            <person name="McLaughlin D.J."/>
            <person name="Morgenstern I."/>
            <person name="Morin E."/>
            <person name="Murat C."/>
            <person name="Nagy L.G."/>
            <person name="Nolan M."/>
            <person name="Ohm R.A."/>
            <person name="Patyshakuliyeva A."/>
            <person name="Rokas A."/>
            <person name="Ruiz-Duenas F.J."/>
            <person name="Sabat G."/>
            <person name="Salamov A."/>
            <person name="Samejima M."/>
            <person name="Schmutz J."/>
            <person name="Slot J.C."/>
            <person name="St John F."/>
            <person name="Stenlid J."/>
            <person name="Sun H."/>
            <person name="Sun S."/>
            <person name="Syed K."/>
            <person name="Tsang A."/>
            <person name="Wiebenga A."/>
            <person name="Young D."/>
            <person name="Pisabarro A."/>
            <person name="Eastwood D.C."/>
            <person name="Martin F."/>
            <person name="Cullen D."/>
            <person name="Grigoriev I.V."/>
            <person name="Hibbett D.S."/>
        </authorList>
    </citation>
    <scope>NUCLEOTIDE SEQUENCE [LARGE SCALE GENOMIC DNA]</scope>
    <source>
        <strain evidence="3">TFB10046</strain>
    </source>
</reference>
<name>J0LJZ4_AURST</name>
<evidence type="ECO:0000313" key="3">
    <source>
        <dbReference type="Proteomes" id="UP000006514"/>
    </source>
</evidence>
<dbReference type="InParanoid" id="J0LJZ4"/>
<gene>
    <name evidence="2" type="ORF">AURDEDRAFT_127347</name>
</gene>
<evidence type="ECO:0000256" key="1">
    <source>
        <dbReference type="SAM" id="SignalP"/>
    </source>
</evidence>
<keyword evidence="1" id="KW-0732">Signal</keyword>
<dbReference type="Proteomes" id="UP000006514">
    <property type="component" value="Unassembled WGS sequence"/>
</dbReference>
<evidence type="ECO:0008006" key="4">
    <source>
        <dbReference type="Google" id="ProtNLM"/>
    </source>
</evidence>
<proteinExistence type="predicted"/>
<dbReference type="EMBL" id="JH687797">
    <property type="protein sequence ID" value="EJD40960.1"/>
    <property type="molecule type" value="Genomic_DNA"/>
</dbReference>
<keyword evidence="3" id="KW-1185">Reference proteome</keyword>
<accession>J0LJZ4</accession>
<sequence>MLFIPLLLTALLADALPPPGRYFVKNVLTGQVIDDSGAFASPGNPVCTEHVAAMATFTHPRQIITFANGNAPNQMWDITLLATLGESGFYTFSCFFPPLQIYTAGAAGSGLTGEPFPSVFNVTAPVAGLPTYTRRRLTVPLTPLAVTSTVSGDQQLSLQPLNLANPAQQWEFMSAS</sequence>
<organism evidence="2 3">
    <name type="scientific">Auricularia subglabra (strain TFB-10046 / SS5)</name>
    <name type="common">White-rot fungus</name>
    <name type="synonym">Auricularia delicata (strain TFB10046)</name>
    <dbReference type="NCBI Taxonomy" id="717982"/>
    <lineage>
        <taxon>Eukaryota</taxon>
        <taxon>Fungi</taxon>
        <taxon>Dikarya</taxon>
        <taxon>Basidiomycota</taxon>
        <taxon>Agaricomycotina</taxon>
        <taxon>Agaricomycetes</taxon>
        <taxon>Auriculariales</taxon>
        <taxon>Auriculariaceae</taxon>
        <taxon>Auricularia</taxon>
    </lineage>
</organism>
<feature type="chain" id="PRO_5013220671" description="Ricin B lectin domain-containing protein" evidence="1">
    <location>
        <begin position="16"/>
        <end position="176"/>
    </location>
</feature>
<feature type="signal peptide" evidence="1">
    <location>
        <begin position="1"/>
        <end position="15"/>
    </location>
</feature>
<evidence type="ECO:0000313" key="2">
    <source>
        <dbReference type="EMBL" id="EJD40960.1"/>
    </source>
</evidence>
<dbReference type="AlphaFoldDB" id="J0LJZ4"/>
<dbReference type="KEGG" id="adl:AURDEDRAFT_127347"/>
<protein>
    <recommendedName>
        <fullName evidence="4">Ricin B lectin domain-containing protein</fullName>
    </recommendedName>
</protein>